<dbReference type="PANTHER" id="PTHR33446:SF2">
    <property type="entry name" value="PROTEIN TONB"/>
    <property type="match status" value="1"/>
</dbReference>
<sequence length="378" mass="42705">MLILYQLITFITVKQTPLEIMVKKALLTILIICTTQVIAQSNKTCDKQEEVALDLNSITKCSIEKDDAENKEAKVAVQVTSRRRVVRKRDEATGIMTNDYSHKLNKIKEKAEVVNLSIDKSAGMKVIPFDYVDEIPLFKDCESVATYRQEKCFKEELSNHIRKNLKYPESSYDRGIQGRVLVHFIIDKEGNVDKMKIVSPYKGEELGKEAERIMKKLPKFIPGKHSGTPVTVKYGLPITFRIPGVKPSNIRKEPKKEVVTTIYDFKDVERIPQFKSCSSSGDSSLDCFNKNLVEHIQDNFAYPTEAIDKNIEGKVYVKFVVNTDGEVVNIEAKGPADGASLEKAAKELVEKLPEFKAAEKNGKKVNTSYSFPVVFKLN</sequence>
<evidence type="ECO:0000256" key="2">
    <source>
        <dbReference type="ARBA" id="ARBA00006555"/>
    </source>
</evidence>
<keyword evidence="12" id="KW-1185">Reference proteome</keyword>
<dbReference type="AlphaFoldDB" id="A0A4R2NWF2"/>
<keyword evidence="4" id="KW-1003">Cell membrane</keyword>
<organism evidence="11 12">
    <name type="scientific">Tenacibaculum skagerrakense</name>
    <dbReference type="NCBI Taxonomy" id="186571"/>
    <lineage>
        <taxon>Bacteria</taxon>
        <taxon>Pseudomonadati</taxon>
        <taxon>Bacteroidota</taxon>
        <taxon>Flavobacteriia</taxon>
        <taxon>Flavobacteriales</taxon>
        <taxon>Flavobacteriaceae</taxon>
        <taxon>Tenacibaculum</taxon>
    </lineage>
</organism>
<evidence type="ECO:0000256" key="3">
    <source>
        <dbReference type="ARBA" id="ARBA00022448"/>
    </source>
</evidence>
<dbReference type="GO" id="GO:0015031">
    <property type="term" value="P:protein transport"/>
    <property type="evidence" value="ECO:0007669"/>
    <property type="project" value="UniProtKB-KW"/>
</dbReference>
<keyword evidence="9" id="KW-0472">Membrane</keyword>
<feature type="domain" description="TonB C-terminal" evidence="10">
    <location>
        <begin position="152"/>
        <end position="249"/>
    </location>
</feature>
<dbReference type="GO" id="GO:0055085">
    <property type="term" value="P:transmembrane transport"/>
    <property type="evidence" value="ECO:0007669"/>
    <property type="project" value="InterPro"/>
</dbReference>
<evidence type="ECO:0000256" key="1">
    <source>
        <dbReference type="ARBA" id="ARBA00004383"/>
    </source>
</evidence>
<dbReference type="Pfam" id="PF03544">
    <property type="entry name" value="TonB_C"/>
    <property type="match status" value="2"/>
</dbReference>
<dbReference type="InterPro" id="IPR006260">
    <property type="entry name" value="TonB/TolA_C"/>
</dbReference>
<evidence type="ECO:0000256" key="9">
    <source>
        <dbReference type="ARBA" id="ARBA00023136"/>
    </source>
</evidence>
<accession>A0A4R2NWF2</accession>
<reference evidence="11 12" key="1">
    <citation type="submission" date="2019-03" db="EMBL/GenBank/DDBJ databases">
        <title>Genomic Encyclopedia of Type Strains, Phase IV (KMG-IV): sequencing the most valuable type-strain genomes for metagenomic binning, comparative biology and taxonomic classification.</title>
        <authorList>
            <person name="Goeker M."/>
        </authorList>
    </citation>
    <scope>NUCLEOTIDE SEQUENCE [LARGE SCALE GENOMIC DNA]</scope>
    <source>
        <strain evidence="11 12">DSM 14836</strain>
    </source>
</reference>
<evidence type="ECO:0000256" key="5">
    <source>
        <dbReference type="ARBA" id="ARBA00022519"/>
    </source>
</evidence>
<dbReference type="GO" id="GO:0031992">
    <property type="term" value="F:energy transducer activity"/>
    <property type="evidence" value="ECO:0007669"/>
    <property type="project" value="TreeGrafter"/>
</dbReference>
<keyword evidence="8" id="KW-1133">Transmembrane helix</keyword>
<comment type="subcellular location">
    <subcellularLocation>
        <location evidence="1">Cell inner membrane</location>
        <topology evidence="1">Single-pass membrane protein</topology>
        <orientation evidence="1">Periplasmic side</orientation>
    </subcellularLocation>
</comment>
<dbReference type="OrthoDB" id="1522859at2"/>
<protein>
    <submittedName>
        <fullName evidence="11">TonB family protein</fullName>
    </submittedName>
</protein>
<dbReference type="Gene3D" id="3.30.1150.10">
    <property type="match status" value="2"/>
</dbReference>
<evidence type="ECO:0000256" key="4">
    <source>
        <dbReference type="ARBA" id="ARBA00022475"/>
    </source>
</evidence>
<dbReference type="InterPro" id="IPR051045">
    <property type="entry name" value="TonB-dependent_transducer"/>
</dbReference>
<feature type="domain" description="TonB C-terminal" evidence="10">
    <location>
        <begin position="287"/>
        <end position="378"/>
    </location>
</feature>
<comment type="caution">
    <text evidence="11">The sequence shown here is derived from an EMBL/GenBank/DDBJ whole genome shotgun (WGS) entry which is preliminary data.</text>
</comment>
<gene>
    <name evidence="11" type="ORF">EV195_103286</name>
</gene>
<comment type="similarity">
    <text evidence="2">Belongs to the TonB family.</text>
</comment>
<dbReference type="Proteomes" id="UP000294564">
    <property type="component" value="Unassembled WGS sequence"/>
</dbReference>
<keyword evidence="5" id="KW-0997">Cell inner membrane</keyword>
<name>A0A4R2NWF2_9FLAO</name>
<dbReference type="GO" id="GO:0098797">
    <property type="term" value="C:plasma membrane protein complex"/>
    <property type="evidence" value="ECO:0007669"/>
    <property type="project" value="TreeGrafter"/>
</dbReference>
<keyword evidence="7" id="KW-0653">Protein transport</keyword>
<evidence type="ECO:0000256" key="6">
    <source>
        <dbReference type="ARBA" id="ARBA00022692"/>
    </source>
</evidence>
<dbReference type="PANTHER" id="PTHR33446">
    <property type="entry name" value="PROTEIN TONB-RELATED"/>
    <property type="match status" value="1"/>
</dbReference>
<evidence type="ECO:0000256" key="8">
    <source>
        <dbReference type="ARBA" id="ARBA00022989"/>
    </source>
</evidence>
<evidence type="ECO:0000256" key="7">
    <source>
        <dbReference type="ARBA" id="ARBA00022927"/>
    </source>
</evidence>
<dbReference type="PROSITE" id="PS52015">
    <property type="entry name" value="TONB_CTD"/>
    <property type="match status" value="2"/>
</dbReference>
<keyword evidence="3" id="KW-0813">Transport</keyword>
<dbReference type="EMBL" id="SLXM01000003">
    <property type="protein sequence ID" value="TCP25924.1"/>
    <property type="molecule type" value="Genomic_DNA"/>
</dbReference>
<dbReference type="SUPFAM" id="SSF74653">
    <property type="entry name" value="TolA/TonB C-terminal domain"/>
    <property type="match status" value="2"/>
</dbReference>
<dbReference type="NCBIfam" id="TIGR01352">
    <property type="entry name" value="tonB_Cterm"/>
    <property type="match status" value="2"/>
</dbReference>
<keyword evidence="6" id="KW-0812">Transmembrane</keyword>
<proteinExistence type="inferred from homology"/>
<evidence type="ECO:0000313" key="11">
    <source>
        <dbReference type="EMBL" id="TCP25924.1"/>
    </source>
</evidence>
<evidence type="ECO:0000259" key="10">
    <source>
        <dbReference type="PROSITE" id="PS52015"/>
    </source>
</evidence>
<evidence type="ECO:0000313" key="12">
    <source>
        <dbReference type="Proteomes" id="UP000294564"/>
    </source>
</evidence>
<dbReference type="InterPro" id="IPR037682">
    <property type="entry name" value="TonB_C"/>
</dbReference>